<dbReference type="AlphaFoldDB" id="A0A8E7AWA5"/>
<keyword evidence="2" id="KW-1185">Reference proteome</keyword>
<dbReference type="RefSeq" id="WP_214419359.1">
    <property type="nucleotide sequence ID" value="NZ_CP075546.1"/>
</dbReference>
<sequence>MVLGHTFTFSDPEDAEQLVKFFRKEGISARIEPVSETSISIFIKGTYDNLFAYLDHLKNDLQKEADIQSEEDISYDDENTDLEEVQEIIKLIQLQREYAIEGLTGKNIGDIAYKAPESEEDTSELFSSMVAFMMKNRVLIDNNVVEYQDGALVYKEIKPVEELLFSSAVSSGLIPEEEDLKTYNISIIHKILAEVDYKVKTGPELIARIDFDRLKEELECYDVSEDFILHAINSIIIKQEMVEHIMNILHVTKAGTIEELLEEVDKASTEIQKEQQIYISYKISPEFTNQVIEDLKKMEVIRIKGNKIKLTH</sequence>
<evidence type="ECO:0000313" key="2">
    <source>
        <dbReference type="Proteomes" id="UP000680656"/>
    </source>
</evidence>
<name>A0A8E7AWA5_9EURY</name>
<organism evidence="1 2">
    <name type="scientific">Methanospirillum purgamenti</name>
    <dbReference type="NCBI Taxonomy" id="2834276"/>
    <lineage>
        <taxon>Archaea</taxon>
        <taxon>Methanobacteriati</taxon>
        <taxon>Methanobacteriota</taxon>
        <taxon>Stenosarchaea group</taxon>
        <taxon>Methanomicrobia</taxon>
        <taxon>Methanomicrobiales</taxon>
        <taxon>Methanospirillaceae</taxon>
        <taxon>Methanospirillum</taxon>
    </lineage>
</organism>
<dbReference type="EMBL" id="CP075546">
    <property type="protein sequence ID" value="QVV88550.1"/>
    <property type="molecule type" value="Genomic_DNA"/>
</dbReference>
<protein>
    <submittedName>
        <fullName evidence="1">Uncharacterized protein</fullName>
    </submittedName>
</protein>
<gene>
    <name evidence="1" type="ORF">KHC33_14680</name>
</gene>
<dbReference type="Proteomes" id="UP000680656">
    <property type="component" value="Chromosome"/>
</dbReference>
<evidence type="ECO:0000313" key="1">
    <source>
        <dbReference type="EMBL" id="QVV88550.1"/>
    </source>
</evidence>
<dbReference type="GeneID" id="65567499"/>
<dbReference type="KEGG" id="mrtj:KHC33_14680"/>
<accession>A0A8E7AWA5</accession>
<reference evidence="1 2" key="1">
    <citation type="submission" date="2021-05" db="EMBL/GenBank/DDBJ databases">
        <title>A novel Methanospirillum isolate from a pyrite-forming mixed culture.</title>
        <authorList>
            <person name="Bunk B."/>
            <person name="Sproer C."/>
            <person name="Spring S."/>
            <person name="Pester M."/>
        </authorList>
    </citation>
    <scope>NUCLEOTIDE SEQUENCE [LARGE SCALE GENOMIC DNA]</scope>
    <source>
        <strain evidence="1 2">J.3.6.1-F.2.7.3</strain>
    </source>
</reference>
<proteinExistence type="predicted"/>